<dbReference type="Proteomes" id="UP000187209">
    <property type="component" value="Unassembled WGS sequence"/>
</dbReference>
<evidence type="ECO:0000313" key="2">
    <source>
        <dbReference type="Proteomes" id="UP000187209"/>
    </source>
</evidence>
<sequence>MESISVTILKKYSSEKTDKITQTAYFTSVDKESEKKTPQEIEDKKLAGYQEKNTQEKLTQLNKNNCIKKNQVFKDSTEKIHCKNLRKTQVLKFKEKINSNKGHYLIPSLKEILSNHSASYNQIPKALKIRNRNFTGSPIIIKYNLHKKPAFLSKNPTKKLKSLRFNAEIIPESTSRGLSKDDLKAFFQ</sequence>
<dbReference type="EMBL" id="MPUH01001058">
    <property type="protein sequence ID" value="OMJ70744.1"/>
    <property type="molecule type" value="Genomic_DNA"/>
</dbReference>
<dbReference type="AlphaFoldDB" id="A0A1R2B1T8"/>
<accession>A0A1R2B1T8</accession>
<proteinExistence type="predicted"/>
<protein>
    <submittedName>
        <fullName evidence="1">Uncharacterized protein</fullName>
    </submittedName>
</protein>
<reference evidence="1 2" key="1">
    <citation type="submission" date="2016-11" db="EMBL/GenBank/DDBJ databases">
        <title>The macronuclear genome of Stentor coeruleus: a giant cell with tiny introns.</title>
        <authorList>
            <person name="Slabodnick M."/>
            <person name="Ruby J.G."/>
            <person name="Reiff S.B."/>
            <person name="Swart E.C."/>
            <person name="Gosai S."/>
            <person name="Prabakaran S."/>
            <person name="Witkowska E."/>
            <person name="Larue G.E."/>
            <person name="Fisher S."/>
            <person name="Freeman R.M."/>
            <person name="Gunawardena J."/>
            <person name="Chu W."/>
            <person name="Stover N.A."/>
            <person name="Gregory B.D."/>
            <person name="Nowacki M."/>
            <person name="Derisi J."/>
            <person name="Roy S.W."/>
            <person name="Marshall W.F."/>
            <person name="Sood P."/>
        </authorList>
    </citation>
    <scope>NUCLEOTIDE SEQUENCE [LARGE SCALE GENOMIC DNA]</scope>
    <source>
        <strain evidence="1">WM001</strain>
    </source>
</reference>
<name>A0A1R2B1T8_9CILI</name>
<comment type="caution">
    <text evidence="1">The sequence shown here is derived from an EMBL/GenBank/DDBJ whole genome shotgun (WGS) entry which is preliminary data.</text>
</comment>
<evidence type="ECO:0000313" key="1">
    <source>
        <dbReference type="EMBL" id="OMJ70744.1"/>
    </source>
</evidence>
<keyword evidence="2" id="KW-1185">Reference proteome</keyword>
<gene>
    <name evidence="1" type="ORF">SteCoe_31222</name>
</gene>
<organism evidence="1 2">
    <name type="scientific">Stentor coeruleus</name>
    <dbReference type="NCBI Taxonomy" id="5963"/>
    <lineage>
        <taxon>Eukaryota</taxon>
        <taxon>Sar</taxon>
        <taxon>Alveolata</taxon>
        <taxon>Ciliophora</taxon>
        <taxon>Postciliodesmatophora</taxon>
        <taxon>Heterotrichea</taxon>
        <taxon>Heterotrichida</taxon>
        <taxon>Stentoridae</taxon>
        <taxon>Stentor</taxon>
    </lineage>
</organism>